<dbReference type="RefSeq" id="WP_133235757.1">
    <property type="nucleotide sequence ID" value="NZ_SMRT01000024.1"/>
</dbReference>
<dbReference type="AlphaFoldDB" id="A0A4R5KBE2"/>
<dbReference type="Proteomes" id="UP000295636">
    <property type="component" value="Unassembled WGS sequence"/>
</dbReference>
<sequence length="90" mass="9994">MNADGSVRIPLLTSNYPVTGLHYRQGWIYMTLGYFGMQRSSFIDKLRIDGTGQKGLGEARAASLYFAGPTLYLSENHWMSSNTIVSADVK</sequence>
<dbReference type="EMBL" id="SMRT01000024">
    <property type="protein sequence ID" value="TDF91845.1"/>
    <property type="molecule type" value="Genomic_DNA"/>
</dbReference>
<reference evidence="1 2" key="1">
    <citation type="submission" date="2019-03" db="EMBL/GenBank/DDBJ databases">
        <title>This is whole genome sequence of Paenibacillus sp MS74 strain.</title>
        <authorList>
            <person name="Trinh H.N."/>
        </authorList>
    </citation>
    <scope>NUCLEOTIDE SEQUENCE [LARGE SCALE GENOMIC DNA]</scope>
    <source>
        <strain evidence="1 2">MS74</strain>
    </source>
</reference>
<protein>
    <submittedName>
        <fullName evidence="1">Uncharacterized protein</fullName>
    </submittedName>
</protein>
<name>A0A4R5KBE2_9BACL</name>
<organism evidence="1 2">
    <name type="scientific">Paenibacillus piri</name>
    <dbReference type="NCBI Taxonomy" id="2547395"/>
    <lineage>
        <taxon>Bacteria</taxon>
        <taxon>Bacillati</taxon>
        <taxon>Bacillota</taxon>
        <taxon>Bacilli</taxon>
        <taxon>Bacillales</taxon>
        <taxon>Paenibacillaceae</taxon>
        <taxon>Paenibacillus</taxon>
    </lineage>
</organism>
<dbReference type="OrthoDB" id="1889751at2"/>
<evidence type="ECO:0000313" key="1">
    <source>
        <dbReference type="EMBL" id="TDF91845.1"/>
    </source>
</evidence>
<proteinExistence type="predicted"/>
<evidence type="ECO:0000313" key="2">
    <source>
        <dbReference type="Proteomes" id="UP000295636"/>
    </source>
</evidence>
<comment type="caution">
    <text evidence="1">The sequence shown here is derived from an EMBL/GenBank/DDBJ whole genome shotgun (WGS) entry which is preliminary data.</text>
</comment>
<keyword evidence="2" id="KW-1185">Reference proteome</keyword>
<accession>A0A4R5KBE2</accession>
<gene>
    <name evidence="1" type="ORF">E1757_31380</name>
</gene>